<evidence type="ECO:0000259" key="1">
    <source>
        <dbReference type="Pfam" id="PF00534"/>
    </source>
</evidence>
<dbReference type="AlphaFoldDB" id="A0A2T5UW98"/>
<organism evidence="2 3">
    <name type="scientific">Breoghania corrubedonensis</name>
    <dbReference type="NCBI Taxonomy" id="665038"/>
    <lineage>
        <taxon>Bacteria</taxon>
        <taxon>Pseudomonadati</taxon>
        <taxon>Pseudomonadota</taxon>
        <taxon>Alphaproteobacteria</taxon>
        <taxon>Hyphomicrobiales</taxon>
        <taxon>Stappiaceae</taxon>
        <taxon>Breoghania</taxon>
    </lineage>
</organism>
<dbReference type="Gene3D" id="3.40.50.2000">
    <property type="entry name" value="Glycogen Phosphorylase B"/>
    <property type="match status" value="1"/>
</dbReference>
<evidence type="ECO:0000313" key="2">
    <source>
        <dbReference type="EMBL" id="PTW55731.1"/>
    </source>
</evidence>
<sequence length="329" mass="37483">MVTSKPRIFIVVPNYRQVGGIAKMLDYAVHADSQRYEVWFATNTNQHANAGLTAKPYYQRSPHEIQFTLLDRADLRDGDMVMISLPSDFYRVLERAKALGYPDIRFIHLIQNVRHNNVFFDKSMARDLLMKNMPRICITDQVYDAVKRLVPDEELLELNFHGFDFEFFRRPSIKANRTLRLGYNLFKSNFGEKVREACEARGLPVEFEVVPRGVSWENLRAAYHACDAFIGTPLREEGYYLPGIEALAGGDILICSDAVGNRSYLAAEAALTVGYEDVDDYLAKIDALLAMTPQARERLQAAAVDFASQFSLEMEKQGFRAFLAEHMEA</sequence>
<dbReference type="Proteomes" id="UP000244081">
    <property type="component" value="Unassembled WGS sequence"/>
</dbReference>
<dbReference type="OrthoDB" id="9801609at2"/>
<dbReference type="InterPro" id="IPR001296">
    <property type="entry name" value="Glyco_trans_1"/>
</dbReference>
<evidence type="ECO:0000313" key="3">
    <source>
        <dbReference type="Proteomes" id="UP000244081"/>
    </source>
</evidence>
<accession>A0A2T5UW98</accession>
<dbReference type="SUPFAM" id="SSF53756">
    <property type="entry name" value="UDP-Glycosyltransferase/glycogen phosphorylase"/>
    <property type="match status" value="1"/>
</dbReference>
<reference evidence="2 3" key="1">
    <citation type="submission" date="2018-04" db="EMBL/GenBank/DDBJ databases">
        <title>Genomic Encyclopedia of Archaeal and Bacterial Type Strains, Phase II (KMG-II): from individual species to whole genera.</title>
        <authorList>
            <person name="Goeker M."/>
        </authorList>
    </citation>
    <scope>NUCLEOTIDE SEQUENCE [LARGE SCALE GENOMIC DNA]</scope>
    <source>
        <strain evidence="2 3">DSM 23382</strain>
    </source>
</reference>
<name>A0A2T5UW98_9HYPH</name>
<protein>
    <recommendedName>
        <fullName evidence="1">Glycosyl transferase family 1 domain-containing protein</fullName>
    </recommendedName>
</protein>
<keyword evidence="3" id="KW-1185">Reference proteome</keyword>
<dbReference type="Pfam" id="PF00534">
    <property type="entry name" value="Glycos_transf_1"/>
    <property type="match status" value="1"/>
</dbReference>
<feature type="domain" description="Glycosyl transferase family 1" evidence="1">
    <location>
        <begin position="192"/>
        <end position="302"/>
    </location>
</feature>
<dbReference type="RefSeq" id="WP_107991762.1">
    <property type="nucleotide sequence ID" value="NZ_QAYG01000012.1"/>
</dbReference>
<proteinExistence type="predicted"/>
<dbReference type="GO" id="GO:0016757">
    <property type="term" value="F:glycosyltransferase activity"/>
    <property type="evidence" value="ECO:0007669"/>
    <property type="project" value="InterPro"/>
</dbReference>
<dbReference type="EMBL" id="QAYG01000012">
    <property type="protein sequence ID" value="PTW55731.1"/>
    <property type="molecule type" value="Genomic_DNA"/>
</dbReference>
<comment type="caution">
    <text evidence="2">The sequence shown here is derived from an EMBL/GenBank/DDBJ whole genome shotgun (WGS) entry which is preliminary data.</text>
</comment>
<gene>
    <name evidence="2" type="ORF">C8N35_11256</name>
</gene>